<evidence type="ECO:0000313" key="2">
    <source>
        <dbReference type="Proteomes" id="UP000297703"/>
    </source>
</evidence>
<dbReference type="Proteomes" id="UP000297703">
    <property type="component" value="Unassembled WGS sequence"/>
</dbReference>
<organism evidence="1 2">
    <name type="scientific">Platysternon megacephalum</name>
    <name type="common">big-headed turtle</name>
    <dbReference type="NCBI Taxonomy" id="55544"/>
    <lineage>
        <taxon>Eukaryota</taxon>
        <taxon>Metazoa</taxon>
        <taxon>Chordata</taxon>
        <taxon>Craniata</taxon>
        <taxon>Vertebrata</taxon>
        <taxon>Euteleostomi</taxon>
        <taxon>Archelosauria</taxon>
        <taxon>Testudinata</taxon>
        <taxon>Testudines</taxon>
        <taxon>Cryptodira</taxon>
        <taxon>Durocryptodira</taxon>
        <taxon>Testudinoidea</taxon>
        <taxon>Platysternidae</taxon>
        <taxon>Platysternon</taxon>
    </lineage>
</organism>
<proteinExistence type="predicted"/>
<name>A0A4D9DLW0_9SAUR</name>
<evidence type="ECO:0000313" key="1">
    <source>
        <dbReference type="EMBL" id="TFJ97948.1"/>
    </source>
</evidence>
<comment type="caution">
    <text evidence="1">The sequence shown here is derived from an EMBL/GenBank/DDBJ whole genome shotgun (WGS) entry which is preliminary data.</text>
</comment>
<keyword evidence="2" id="KW-1185">Reference proteome</keyword>
<accession>A0A4D9DLW0</accession>
<protein>
    <submittedName>
        <fullName evidence="1">Uncharacterized protein</fullName>
    </submittedName>
</protein>
<reference evidence="1 2" key="2">
    <citation type="submission" date="2019-04" db="EMBL/GenBank/DDBJ databases">
        <title>The genome sequence of big-headed turtle.</title>
        <authorList>
            <person name="Gong S."/>
        </authorList>
    </citation>
    <scope>NUCLEOTIDE SEQUENCE [LARGE SCALE GENOMIC DNA]</scope>
    <source>
        <strain evidence="1">DO16091913</strain>
        <tissue evidence="1">Muscle</tissue>
    </source>
</reference>
<sequence length="87" mass="8931">MAPLAPAPSRPLPAGAPPRAEVWMVAMARRCGDPPLPGERAGERRRAARLLPTAAGLLKLHSPRLAGSSAQLSSVTVADCREGGVAS</sequence>
<gene>
    <name evidence="1" type="ORF">DR999_PMT20183</name>
</gene>
<reference evidence="1 2" key="1">
    <citation type="submission" date="2019-04" db="EMBL/GenBank/DDBJ databases">
        <title>Draft genome of the big-headed turtle Platysternon megacephalum.</title>
        <authorList>
            <person name="Gong S."/>
        </authorList>
    </citation>
    <scope>NUCLEOTIDE SEQUENCE [LARGE SCALE GENOMIC DNA]</scope>
    <source>
        <strain evidence="1">DO16091913</strain>
        <tissue evidence="1">Muscle</tissue>
    </source>
</reference>
<dbReference type="AlphaFoldDB" id="A0A4D9DLW0"/>
<dbReference type="EMBL" id="QXTE01000445">
    <property type="protein sequence ID" value="TFJ97948.1"/>
    <property type="molecule type" value="Genomic_DNA"/>
</dbReference>